<evidence type="ECO:0000313" key="3">
    <source>
        <dbReference type="Proteomes" id="UP001487740"/>
    </source>
</evidence>
<organism evidence="2 3">
    <name type="scientific">Scylla paramamosain</name>
    <name type="common">Mud crab</name>
    <dbReference type="NCBI Taxonomy" id="85552"/>
    <lineage>
        <taxon>Eukaryota</taxon>
        <taxon>Metazoa</taxon>
        <taxon>Ecdysozoa</taxon>
        <taxon>Arthropoda</taxon>
        <taxon>Crustacea</taxon>
        <taxon>Multicrustacea</taxon>
        <taxon>Malacostraca</taxon>
        <taxon>Eumalacostraca</taxon>
        <taxon>Eucarida</taxon>
        <taxon>Decapoda</taxon>
        <taxon>Pleocyemata</taxon>
        <taxon>Brachyura</taxon>
        <taxon>Eubrachyura</taxon>
        <taxon>Portunoidea</taxon>
        <taxon>Portunidae</taxon>
        <taxon>Portuninae</taxon>
        <taxon>Scylla</taxon>
    </lineage>
</organism>
<feature type="region of interest" description="Disordered" evidence="1">
    <location>
        <begin position="64"/>
        <end position="99"/>
    </location>
</feature>
<protein>
    <submittedName>
        <fullName evidence="2">Uncharacterized protein</fullName>
    </submittedName>
</protein>
<dbReference type="AlphaFoldDB" id="A0AAW0UBC6"/>
<keyword evidence="3" id="KW-1185">Reference proteome</keyword>
<evidence type="ECO:0000313" key="2">
    <source>
        <dbReference type="EMBL" id="KAK8396513.1"/>
    </source>
</evidence>
<sequence>MVLSVAHTSGQGFTTPRRLAALGGLDQRPAHRLPHHQSKMRVFLLILLVGATLLKVAATEEVKVATEEAKVEETRGEGGGDEKGEGGSAGDYSGGEEGV</sequence>
<dbReference type="Proteomes" id="UP001487740">
    <property type="component" value="Unassembled WGS sequence"/>
</dbReference>
<evidence type="ECO:0000256" key="1">
    <source>
        <dbReference type="SAM" id="MobiDB-lite"/>
    </source>
</evidence>
<name>A0AAW0UBC6_SCYPA</name>
<feature type="compositionally biased region" description="Basic and acidic residues" evidence="1">
    <location>
        <begin position="64"/>
        <end position="85"/>
    </location>
</feature>
<gene>
    <name evidence="2" type="ORF">O3P69_005513</name>
</gene>
<dbReference type="EMBL" id="JARAKH010000016">
    <property type="protein sequence ID" value="KAK8396513.1"/>
    <property type="molecule type" value="Genomic_DNA"/>
</dbReference>
<comment type="caution">
    <text evidence="2">The sequence shown here is derived from an EMBL/GenBank/DDBJ whole genome shotgun (WGS) entry which is preliminary data.</text>
</comment>
<feature type="compositionally biased region" description="Gly residues" evidence="1">
    <location>
        <begin position="86"/>
        <end position="99"/>
    </location>
</feature>
<reference evidence="2 3" key="1">
    <citation type="submission" date="2023-03" db="EMBL/GenBank/DDBJ databases">
        <title>High-quality genome of Scylla paramamosain provides insights in environmental adaptation.</title>
        <authorList>
            <person name="Zhang L."/>
        </authorList>
    </citation>
    <scope>NUCLEOTIDE SEQUENCE [LARGE SCALE GENOMIC DNA]</scope>
    <source>
        <strain evidence="2">LZ_2023a</strain>
        <tissue evidence="2">Muscle</tissue>
    </source>
</reference>
<accession>A0AAW0UBC6</accession>
<proteinExistence type="predicted"/>